<dbReference type="Proteomes" id="UP000436429">
    <property type="component" value="Unassembled WGS sequence"/>
</dbReference>
<dbReference type="InterPro" id="IPR024414">
    <property type="entry name" value="Uncharacterised_PrgI"/>
</dbReference>
<dbReference type="AlphaFoldDB" id="A0A369MSX9"/>
<sequence>MQVVYVHKDISEYEEKVVGKLSARVAACVGGGIAASVAAAAFAHLVVGVEVADATMPVMMCSMPFWLAAFWRPKGMKPEEFVPLAYRHWAEDGVVTYEPGFSLAADAWPDEKCRRFKDRNRLARGWRKGGERYEPSKGR</sequence>
<proteinExistence type="predicted"/>
<organism evidence="3 4">
    <name type="scientific">Eggerthella lenta</name>
    <name type="common">Eubacterium lentum</name>
    <dbReference type="NCBI Taxonomy" id="84112"/>
    <lineage>
        <taxon>Bacteria</taxon>
        <taxon>Bacillati</taxon>
        <taxon>Actinomycetota</taxon>
        <taxon>Coriobacteriia</taxon>
        <taxon>Eggerthellales</taxon>
        <taxon>Eggerthellaceae</taxon>
        <taxon>Eggerthella</taxon>
    </lineage>
</organism>
<evidence type="ECO:0000313" key="3">
    <source>
        <dbReference type="EMBL" id="RDB79101.1"/>
    </source>
</evidence>
<feature type="transmembrane region" description="Helical" evidence="1">
    <location>
        <begin position="54"/>
        <end position="71"/>
    </location>
</feature>
<accession>A0A369MSX9</accession>
<protein>
    <submittedName>
        <fullName evidence="3">PrgI family protein</fullName>
    </submittedName>
</protein>
<reference evidence="2 5" key="2">
    <citation type="submission" date="2019-11" db="EMBL/GenBank/DDBJ databases">
        <title>Whole genome shotgun sequencing (WGS) data from Adlercreutzia equolifaciens ResAG-91, Eggerthella lenta MRI-F36, MRI-F37, MRI-F40, ResAG-49, ResAG-88, ResAG-121, ResAG-145, and Gordonibacter sp. ResAG-5, ResAG-26, ResAG-43, ResAG-50, ResAG-59.</title>
        <authorList>
            <person name="Stoll D.A."/>
            <person name="Danylec N."/>
            <person name="Franz C.M.A.P."/>
            <person name="Huch M."/>
        </authorList>
    </citation>
    <scope>NUCLEOTIDE SEQUENCE [LARGE SCALE GENOMIC DNA]</scope>
    <source>
        <strain evidence="2 5">ResAG-88</strain>
    </source>
</reference>
<keyword evidence="1" id="KW-0472">Membrane</keyword>
<name>A0A369MSX9_EGGLN</name>
<evidence type="ECO:0000256" key="1">
    <source>
        <dbReference type="SAM" id="Phobius"/>
    </source>
</evidence>
<dbReference type="RefSeq" id="WP_114513232.1">
    <property type="nucleotide sequence ID" value="NZ_BQNE01000001.1"/>
</dbReference>
<reference evidence="3 4" key="1">
    <citation type="journal article" date="2018" name="Elife">
        <title>Discovery and characterization of a prevalent human gut bacterial enzyme sufficient for the inactivation of a family of plant toxins.</title>
        <authorList>
            <person name="Koppel N."/>
            <person name="Bisanz J.E."/>
            <person name="Pandelia M.E."/>
            <person name="Turnbaugh P.J."/>
            <person name="Balskus E.P."/>
        </authorList>
    </citation>
    <scope>NUCLEOTIDE SEQUENCE [LARGE SCALE GENOMIC DNA]</scope>
    <source>
        <strain evidence="3 4">MR1 #12</strain>
    </source>
</reference>
<evidence type="ECO:0000313" key="5">
    <source>
        <dbReference type="Proteomes" id="UP000436429"/>
    </source>
</evidence>
<gene>
    <name evidence="3" type="ORF">C1872_08775</name>
    <name evidence="2" type="ORF">GO726_07700</name>
</gene>
<keyword evidence="1" id="KW-1133">Transmembrane helix</keyword>
<dbReference type="EMBL" id="PPTX01000012">
    <property type="protein sequence ID" value="RDB79101.1"/>
    <property type="molecule type" value="Genomic_DNA"/>
</dbReference>
<comment type="caution">
    <text evidence="3">The sequence shown here is derived from an EMBL/GenBank/DDBJ whole genome shotgun (WGS) entry which is preliminary data.</text>
</comment>
<keyword evidence="1" id="KW-0812">Transmembrane</keyword>
<dbReference type="EMBL" id="WPOM01000012">
    <property type="protein sequence ID" value="MVN33052.1"/>
    <property type="molecule type" value="Genomic_DNA"/>
</dbReference>
<evidence type="ECO:0000313" key="4">
    <source>
        <dbReference type="Proteomes" id="UP000253752"/>
    </source>
</evidence>
<dbReference type="Proteomes" id="UP000253752">
    <property type="component" value="Unassembled WGS sequence"/>
</dbReference>
<evidence type="ECO:0000313" key="2">
    <source>
        <dbReference type="EMBL" id="MVN33052.1"/>
    </source>
</evidence>
<feature type="transmembrane region" description="Helical" evidence="1">
    <location>
        <begin position="21"/>
        <end position="42"/>
    </location>
</feature>
<dbReference type="Pfam" id="PF12666">
    <property type="entry name" value="PrgI"/>
    <property type="match status" value="1"/>
</dbReference>